<dbReference type="Proteomes" id="UP000886595">
    <property type="component" value="Unassembled WGS sequence"/>
</dbReference>
<dbReference type="OrthoDB" id="1001975at2759"/>
<feature type="compositionally biased region" description="Basic and acidic residues" evidence="1">
    <location>
        <begin position="108"/>
        <end position="123"/>
    </location>
</feature>
<gene>
    <name evidence="2" type="ORF">Bca52824_077758</name>
</gene>
<feature type="compositionally biased region" description="Basic and acidic residues" evidence="1">
    <location>
        <begin position="61"/>
        <end position="96"/>
    </location>
</feature>
<evidence type="ECO:0000313" key="2">
    <source>
        <dbReference type="EMBL" id="KAG2258464.1"/>
    </source>
</evidence>
<sequence>MDMESNKQLSYLSVKECRDDLEIEPHKATFQFSASNRSELREGRPPRYPKEAPGRRTHKAQPKEWQERESSRRSYHSMDHSRNEARHYHASRDSNKQRPNSTSQGRSFYREIPRKQPLTDDNRSSSTKEQAPMCEKGVPLQRQPPSLPEEAIQRARGEVQARKERMRQAEERGELEETTILVAQAALNASTQRLNGKQIITTPERIPVSQRLGSTPLQEHRFLTQLPHPAMINPVGDQELIKKINDDLSKAYQEEEEYWRQRSRLLWLKLGDRNTGYFHAVSKNRRRANNLSVLEKSNGEMVYKEEDITKTRHRNPCPSAHGHGGRQQQAD</sequence>
<protein>
    <submittedName>
        <fullName evidence="2">Uncharacterized protein</fullName>
    </submittedName>
</protein>
<feature type="region of interest" description="Disordered" evidence="1">
    <location>
        <begin position="307"/>
        <end position="331"/>
    </location>
</feature>
<organism evidence="2 3">
    <name type="scientific">Brassica carinata</name>
    <name type="common">Ethiopian mustard</name>
    <name type="synonym">Abyssinian cabbage</name>
    <dbReference type="NCBI Taxonomy" id="52824"/>
    <lineage>
        <taxon>Eukaryota</taxon>
        <taxon>Viridiplantae</taxon>
        <taxon>Streptophyta</taxon>
        <taxon>Embryophyta</taxon>
        <taxon>Tracheophyta</taxon>
        <taxon>Spermatophyta</taxon>
        <taxon>Magnoliopsida</taxon>
        <taxon>eudicotyledons</taxon>
        <taxon>Gunneridae</taxon>
        <taxon>Pentapetalae</taxon>
        <taxon>rosids</taxon>
        <taxon>malvids</taxon>
        <taxon>Brassicales</taxon>
        <taxon>Brassicaceae</taxon>
        <taxon>Brassiceae</taxon>
        <taxon>Brassica</taxon>
    </lineage>
</organism>
<dbReference type="EMBL" id="JAAMPC010000015">
    <property type="protein sequence ID" value="KAG2258464.1"/>
    <property type="molecule type" value="Genomic_DNA"/>
</dbReference>
<feature type="compositionally biased region" description="Polar residues" evidence="1">
    <location>
        <begin position="97"/>
        <end position="106"/>
    </location>
</feature>
<reference evidence="2 3" key="1">
    <citation type="submission" date="2020-02" db="EMBL/GenBank/DDBJ databases">
        <authorList>
            <person name="Ma Q."/>
            <person name="Huang Y."/>
            <person name="Song X."/>
            <person name="Pei D."/>
        </authorList>
    </citation>
    <scope>NUCLEOTIDE SEQUENCE [LARGE SCALE GENOMIC DNA]</scope>
    <source>
        <strain evidence="2">Sxm20200214</strain>
        <tissue evidence="2">Leaf</tissue>
    </source>
</reference>
<comment type="caution">
    <text evidence="2">The sequence shown here is derived from an EMBL/GenBank/DDBJ whole genome shotgun (WGS) entry which is preliminary data.</text>
</comment>
<name>A0A8X7TYH6_BRACI</name>
<accession>A0A8X7TYH6</accession>
<keyword evidence="3" id="KW-1185">Reference proteome</keyword>
<feature type="region of interest" description="Disordered" evidence="1">
    <location>
        <begin position="23"/>
        <end position="148"/>
    </location>
</feature>
<evidence type="ECO:0000256" key="1">
    <source>
        <dbReference type="SAM" id="MobiDB-lite"/>
    </source>
</evidence>
<proteinExistence type="predicted"/>
<dbReference type="AlphaFoldDB" id="A0A8X7TYH6"/>
<feature type="compositionally biased region" description="Basic and acidic residues" evidence="1">
    <location>
        <begin position="38"/>
        <end position="54"/>
    </location>
</feature>
<evidence type="ECO:0000313" key="3">
    <source>
        <dbReference type="Proteomes" id="UP000886595"/>
    </source>
</evidence>